<keyword evidence="3" id="KW-0813">Transport</keyword>
<evidence type="ECO:0000256" key="8">
    <source>
        <dbReference type="SAM" id="Coils"/>
    </source>
</evidence>
<protein>
    <recommendedName>
        <fullName evidence="12">Outer membrane protein</fullName>
    </recommendedName>
</protein>
<dbReference type="InterPro" id="IPR051906">
    <property type="entry name" value="TolC-like"/>
</dbReference>
<keyword evidence="4" id="KW-1134">Transmembrane beta strand</keyword>
<dbReference type="OrthoDB" id="5780445at2"/>
<dbReference type="PANTHER" id="PTHR30026:SF5">
    <property type="entry name" value="ABC-TYPE EFFLUX SYSTEM SECRETIN COMPONENT"/>
    <property type="match status" value="1"/>
</dbReference>
<dbReference type="HOGENOM" id="CLU_012817_9_1_6"/>
<keyword evidence="11" id="KW-1185">Reference proteome</keyword>
<organism evidence="10 11">
    <name type="scientific">Photobacterium gaetbulicola Gung47</name>
    <dbReference type="NCBI Taxonomy" id="658445"/>
    <lineage>
        <taxon>Bacteria</taxon>
        <taxon>Pseudomonadati</taxon>
        <taxon>Pseudomonadota</taxon>
        <taxon>Gammaproteobacteria</taxon>
        <taxon>Vibrionales</taxon>
        <taxon>Vibrionaceae</taxon>
        <taxon>Photobacterium</taxon>
    </lineage>
</organism>
<keyword evidence="6" id="KW-0472">Membrane</keyword>
<evidence type="ECO:0000256" key="6">
    <source>
        <dbReference type="ARBA" id="ARBA00023136"/>
    </source>
</evidence>
<keyword evidence="9" id="KW-0732">Signal</keyword>
<dbReference type="AlphaFoldDB" id="A0A0C5WGX0"/>
<keyword evidence="8" id="KW-0175">Coiled coil</keyword>
<evidence type="ECO:0008006" key="12">
    <source>
        <dbReference type="Google" id="ProtNLM"/>
    </source>
</evidence>
<dbReference type="GO" id="GO:0015288">
    <property type="term" value="F:porin activity"/>
    <property type="evidence" value="ECO:0007669"/>
    <property type="project" value="TreeGrafter"/>
</dbReference>
<dbReference type="EMBL" id="CP005973">
    <property type="protein sequence ID" value="AJR06368.1"/>
    <property type="molecule type" value="Genomic_DNA"/>
</dbReference>
<dbReference type="Gene3D" id="1.20.1600.10">
    <property type="entry name" value="Outer membrane efflux proteins (OEP)"/>
    <property type="match status" value="1"/>
</dbReference>
<evidence type="ECO:0000256" key="9">
    <source>
        <dbReference type="SAM" id="SignalP"/>
    </source>
</evidence>
<evidence type="ECO:0000313" key="10">
    <source>
        <dbReference type="EMBL" id="AJR06368.1"/>
    </source>
</evidence>
<dbReference type="PANTHER" id="PTHR30026">
    <property type="entry name" value="OUTER MEMBRANE PROTEIN TOLC"/>
    <property type="match status" value="1"/>
</dbReference>
<dbReference type="Pfam" id="PF02321">
    <property type="entry name" value="OEP"/>
    <property type="match status" value="2"/>
</dbReference>
<dbReference type="InterPro" id="IPR003423">
    <property type="entry name" value="OMP_efflux"/>
</dbReference>
<evidence type="ECO:0000256" key="5">
    <source>
        <dbReference type="ARBA" id="ARBA00022692"/>
    </source>
</evidence>
<accession>A0A0C5WGX0</accession>
<name>A0A0C5WGX0_9GAMM</name>
<evidence type="ECO:0000256" key="7">
    <source>
        <dbReference type="ARBA" id="ARBA00023237"/>
    </source>
</evidence>
<feature type="coiled-coil region" evidence="8">
    <location>
        <begin position="201"/>
        <end position="263"/>
    </location>
</feature>
<evidence type="ECO:0000256" key="2">
    <source>
        <dbReference type="ARBA" id="ARBA00007613"/>
    </source>
</evidence>
<proteinExistence type="inferred from homology"/>
<evidence type="ECO:0000313" key="11">
    <source>
        <dbReference type="Proteomes" id="UP000032303"/>
    </source>
</evidence>
<sequence length="484" mass="53071">MRLTPAAVLTCWAMMAVPAAASANDTIDNDPHLSSFAVATPAKAQQPVSFLEAWQAIVSQNDGLAAERANIERTRSMQDAARDLYLPSISATAKYTRLDKPVEIKPSDLIESMPIGDVVSGLPIFDQLFTSQLTKREVFTSSIRAVWPIFTGGRITAAQDIAKGQTEEATQLLAMKQQATFEDLSKFYFGVALTQQVLDTRIEVENGLKQHYERAKKLEQQGQVAKVERLQAQASYDKARVERQKAQRDLEIAQVALTKLIKAEAPAVPSSSLFVNESLPPMSSFLNKTLAGYPGLQILDAKKKQAQGLMAAEKGKYYPEVYLYGNYNLHEDDTLAAKTAPDWAIGVGVNIPLIDSSGRSGKVKAAHSAVTQVNYLRAQAEQDLTVLVEKTYREAMQSLEEYNGLASSLALAKENVSLREKAFSQGLSTSLDVVDAELYLASVKTQRAAAAYQYVISLARLLAVSSEINSFNQYQQYQGLEVQS</sequence>
<feature type="signal peptide" evidence="9">
    <location>
        <begin position="1"/>
        <end position="21"/>
    </location>
</feature>
<dbReference type="STRING" id="658445.H744_1c1345"/>
<dbReference type="SUPFAM" id="SSF56954">
    <property type="entry name" value="Outer membrane efflux proteins (OEP)"/>
    <property type="match status" value="1"/>
</dbReference>
<dbReference type="GO" id="GO:0015562">
    <property type="term" value="F:efflux transmembrane transporter activity"/>
    <property type="evidence" value="ECO:0007669"/>
    <property type="project" value="InterPro"/>
</dbReference>
<dbReference type="KEGG" id="pgb:H744_1c1345"/>
<evidence type="ECO:0000256" key="3">
    <source>
        <dbReference type="ARBA" id="ARBA00022448"/>
    </source>
</evidence>
<dbReference type="GO" id="GO:0009279">
    <property type="term" value="C:cell outer membrane"/>
    <property type="evidence" value="ECO:0007669"/>
    <property type="project" value="UniProtKB-SubCell"/>
</dbReference>
<comment type="subcellular location">
    <subcellularLocation>
        <location evidence="1">Cell outer membrane</location>
    </subcellularLocation>
</comment>
<gene>
    <name evidence="10" type="ORF">H744_1c1345</name>
</gene>
<dbReference type="GO" id="GO:1990281">
    <property type="term" value="C:efflux pump complex"/>
    <property type="evidence" value="ECO:0007669"/>
    <property type="project" value="TreeGrafter"/>
</dbReference>
<evidence type="ECO:0000256" key="1">
    <source>
        <dbReference type="ARBA" id="ARBA00004442"/>
    </source>
</evidence>
<keyword evidence="7" id="KW-0998">Cell outer membrane</keyword>
<keyword evidence="5" id="KW-0812">Transmembrane</keyword>
<comment type="similarity">
    <text evidence="2">Belongs to the outer membrane factor (OMF) (TC 1.B.17) family.</text>
</comment>
<dbReference type="Proteomes" id="UP000032303">
    <property type="component" value="Chromosome 1"/>
</dbReference>
<dbReference type="PATRIC" id="fig|658445.3.peg.1459"/>
<feature type="chain" id="PRO_5002184121" description="Outer membrane protein" evidence="9">
    <location>
        <begin position="22"/>
        <end position="484"/>
    </location>
</feature>
<evidence type="ECO:0000256" key="4">
    <source>
        <dbReference type="ARBA" id="ARBA00022452"/>
    </source>
</evidence>
<reference evidence="10 11" key="1">
    <citation type="submission" date="2013-05" db="EMBL/GenBank/DDBJ databases">
        <title>Complete genome sequence of the lipase-producing bacterium Photobacterium gaetbulicola Gung47.</title>
        <authorList>
            <person name="Kim Y.-O."/>
        </authorList>
    </citation>
    <scope>NUCLEOTIDE SEQUENCE [LARGE SCALE GENOMIC DNA]</scope>
    <source>
        <strain evidence="10 11">Gung47</strain>
    </source>
</reference>